<dbReference type="GO" id="GO:0015031">
    <property type="term" value="P:protein transport"/>
    <property type="evidence" value="ECO:0007669"/>
    <property type="project" value="UniProtKB-UniRule"/>
</dbReference>
<dbReference type="Proteomes" id="UP000183447">
    <property type="component" value="Unassembled WGS sequence"/>
</dbReference>
<dbReference type="Pfam" id="PF05698">
    <property type="entry name" value="Trigger_C"/>
    <property type="match status" value="1"/>
</dbReference>
<evidence type="ECO:0000256" key="3">
    <source>
        <dbReference type="ARBA" id="ARBA00013194"/>
    </source>
</evidence>
<dbReference type="InterPro" id="IPR001179">
    <property type="entry name" value="PPIase_FKBP_dom"/>
</dbReference>
<dbReference type="InterPro" id="IPR005215">
    <property type="entry name" value="Trig_fac"/>
</dbReference>
<evidence type="ECO:0000256" key="1">
    <source>
        <dbReference type="ARBA" id="ARBA00000971"/>
    </source>
</evidence>
<keyword evidence="6 12" id="KW-0697">Rotamase</keyword>
<keyword evidence="17" id="KW-1185">Reference proteome</keyword>
<dbReference type="GO" id="GO:0005737">
    <property type="term" value="C:cytoplasm"/>
    <property type="evidence" value="ECO:0007669"/>
    <property type="project" value="UniProtKB-SubCell"/>
</dbReference>
<dbReference type="EMBL" id="FPKU01000001">
    <property type="protein sequence ID" value="SFZ82659.1"/>
    <property type="molecule type" value="Genomic_DNA"/>
</dbReference>
<keyword evidence="5 12" id="KW-0132">Cell division</keyword>
<comment type="function">
    <text evidence="10 12">Involved in protein export. Acts as a chaperone by maintaining the newly synthesized protein in an open conformation. Functions as a peptidyl-prolyl cis-trans isomerase.</text>
</comment>
<dbReference type="InterPro" id="IPR008880">
    <property type="entry name" value="Trigger_fac_C"/>
</dbReference>
<reference evidence="16 17" key="1">
    <citation type="submission" date="2016-11" db="EMBL/GenBank/DDBJ databases">
        <authorList>
            <person name="Jaros S."/>
            <person name="Januszkiewicz K."/>
            <person name="Wedrychowicz H."/>
        </authorList>
    </citation>
    <scope>NUCLEOTIDE SEQUENCE [LARGE SCALE GENOMIC DNA]</scope>
    <source>
        <strain evidence="16 17">ATCC 23634</strain>
    </source>
</reference>
<dbReference type="SUPFAM" id="SSF54534">
    <property type="entry name" value="FKBP-like"/>
    <property type="match status" value="1"/>
</dbReference>
<evidence type="ECO:0000256" key="12">
    <source>
        <dbReference type="HAMAP-Rule" id="MF_00303"/>
    </source>
</evidence>
<dbReference type="Gene3D" id="1.10.3120.10">
    <property type="entry name" value="Trigger factor, C-terminal domain"/>
    <property type="match status" value="1"/>
</dbReference>
<evidence type="ECO:0000256" key="9">
    <source>
        <dbReference type="ARBA" id="ARBA00023306"/>
    </source>
</evidence>
<accession>A0A1K2HVB7</accession>
<dbReference type="SUPFAM" id="SSF109998">
    <property type="entry name" value="Triger factor/SurA peptide-binding domain-like"/>
    <property type="match status" value="1"/>
</dbReference>
<evidence type="ECO:0000256" key="8">
    <source>
        <dbReference type="ARBA" id="ARBA00023235"/>
    </source>
</evidence>
<comment type="subcellular location">
    <subcellularLocation>
        <location evidence="12">Cytoplasm</location>
    </subcellularLocation>
    <text evidence="12">About half TF is bound to the ribosome near the polypeptide exit tunnel while the other half is free in the cytoplasm.</text>
</comment>
<dbReference type="EC" id="5.2.1.8" evidence="3 12"/>
<comment type="catalytic activity">
    <reaction evidence="1 12 13">
        <text>[protein]-peptidylproline (omega=180) = [protein]-peptidylproline (omega=0)</text>
        <dbReference type="Rhea" id="RHEA:16237"/>
        <dbReference type="Rhea" id="RHEA-COMP:10747"/>
        <dbReference type="Rhea" id="RHEA-COMP:10748"/>
        <dbReference type="ChEBI" id="CHEBI:83833"/>
        <dbReference type="ChEBI" id="CHEBI:83834"/>
        <dbReference type="EC" id="5.2.1.8"/>
    </reaction>
</comment>
<comment type="domain">
    <text evidence="12">Consists of 3 domains; the N-terminus binds the ribosome, the middle domain has PPIase activity, while the C-terminus has intrinsic chaperone activity on its own.</text>
</comment>
<proteinExistence type="inferred from homology"/>
<dbReference type="SUPFAM" id="SSF102735">
    <property type="entry name" value="Trigger factor ribosome-binding domain"/>
    <property type="match status" value="1"/>
</dbReference>
<evidence type="ECO:0000313" key="17">
    <source>
        <dbReference type="Proteomes" id="UP000183447"/>
    </source>
</evidence>
<keyword evidence="7 12" id="KW-0143">Chaperone</keyword>
<dbReference type="Pfam" id="PF00254">
    <property type="entry name" value="FKBP_C"/>
    <property type="match status" value="1"/>
</dbReference>
<dbReference type="InterPro" id="IPR027304">
    <property type="entry name" value="Trigger_fact/SurA_dom_sf"/>
</dbReference>
<protein>
    <recommendedName>
        <fullName evidence="4 12">Trigger factor</fullName>
        <shortName evidence="12">TF</shortName>
        <ecNumber evidence="3 12">5.2.1.8</ecNumber>
    </recommendedName>
    <alternativeName>
        <fullName evidence="11 12">PPIase</fullName>
    </alternativeName>
</protein>
<dbReference type="GO" id="GO:0043335">
    <property type="term" value="P:protein unfolding"/>
    <property type="evidence" value="ECO:0007669"/>
    <property type="project" value="TreeGrafter"/>
</dbReference>
<dbReference type="GO" id="GO:0043022">
    <property type="term" value="F:ribosome binding"/>
    <property type="evidence" value="ECO:0007669"/>
    <property type="project" value="TreeGrafter"/>
</dbReference>
<dbReference type="STRING" id="665118.SAMN02983003_1203"/>
<dbReference type="NCBIfam" id="TIGR00115">
    <property type="entry name" value="tig"/>
    <property type="match status" value="1"/>
</dbReference>
<organism evidence="16 17">
    <name type="scientific">Devosia enhydra</name>
    <dbReference type="NCBI Taxonomy" id="665118"/>
    <lineage>
        <taxon>Bacteria</taxon>
        <taxon>Pseudomonadati</taxon>
        <taxon>Pseudomonadota</taxon>
        <taxon>Alphaproteobacteria</taxon>
        <taxon>Hyphomicrobiales</taxon>
        <taxon>Devosiaceae</taxon>
        <taxon>Devosia</taxon>
    </lineage>
</organism>
<keyword evidence="9 12" id="KW-0131">Cell cycle</keyword>
<evidence type="ECO:0000256" key="2">
    <source>
        <dbReference type="ARBA" id="ARBA00005464"/>
    </source>
</evidence>
<name>A0A1K2HVB7_9HYPH</name>
<evidence type="ECO:0000256" key="5">
    <source>
        <dbReference type="ARBA" id="ARBA00022618"/>
    </source>
</evidence>
<dbReference type="GO" id="GO:0051301">
    <property type="term" value="P:cell division"/>
    <property type="evidence" value="ECO:0007669"/>
    <property type="project" value="UniProtKB-KW"/>
</dbReference>
<dbReference type="OrthoDB" id="9767721at2"/>
<dbReference type="GO" id="GO:0051083">
    <property type="term" value="P:'de novo' cotranslational protein folding"/>
    <property type="evidence" value="ECO:0007669"/>
    <property type="project" value="TreeGrafter"/>
</dbReference>
<dbReference type="PANTHER" id="PTHR30560:SF3">
    <property type="entry name" value="TRIGGER FACTOR-LIKE PROTEIN TIG, CHLOROPLASTIC"/>
    <property type="match status" value="1"/>
</dbReference>
<dbReference type="GO" id="GO:0003755">
    <property type="term" value="F:peptidyl-prolyl cis-trans isomerase activity"/>
    <property type="evidence" value="ECO:0007669"/>
    <property type="project" value="UniProtKB-UniRule"/>
</dbReference>
<dbReference type="RefSeq" id="WP_072339866.1">
    <property type="nucleotide sequence ID" value="NZ_FPKU01000001.1"/>
</dbReference>
<evidence type="ECO:0000256" key="6">
    <source>
        <dbReference type="ARBA" id="ARBA00023110"/>
    </source>
</evidence>
<dbReference type="Gene3D" id="3.30.70.1050">
    <property type="entry name" value="Trigger factor ribosome-binding domain"/>
    <property type="match status" value="1"/>
</dbReference>
<gene>
    <name evidence="12" type="primary">tig</name>
    <name evidence="16" type="ORF">SAMN02983003_1203</name>
</gene>
<dbReference type="PROSITE" id="PS50059">
    <property type="entry name" value="FKBP_PPIASE"/>
    <property type="match status" value="1"/>
</dbReference>
<evidence type="ECO:0000256" key="7">
    <source>
        <dbReference type="ARBA" id="ARBA00023186"/>
    </source>
</evidence>
<dbReference type="GO" id="GO:0044183">
    <property type="term" value="F:protein folding chaperone"/>
    <property type="evidence" value="ECO:0007669"/>
    <property type="project" value="TreeGrafter"/>
</dbReference>
<evidence type="ECO:0000259" key="15">
    <source>
        <dbReference type="PROSITE" id="PS50059"/>
    </source>
</evidence>
<dbReference type="Pfam" id="PF05697">
    <property type="entry name" value="Trigger_N"/>
    <property type="match status" value="1"/>
</dbReference>
<dbReference type="AlphaFoldDB" id="A0A1K2HVB7"/>
<feature type="domain" description="PPIase FKBP-type" evidence="15">
    <location>
        <begin position="171"/>
        <end position="232"/>
    </location>
</feature>
<dbReference type="Gene3D" id="3.10.50.40">
    <property type="match status" value="1"/>
</dbReference>
<comment type="similarity">
    <text evidence="2 12 14">Belongs to the FKBP-type PPIase family. Tig subfamily.</text>
</comment>
<dbReference type="InterPro" id="IPR046357">
    <property type="entry name" value="PPIase_dom_sf"/>
</dbReference>
<keyword evidence="8 12" id="KW-0413">Isomerase</keyword>
<evidence type="ECO:0000313" key="16">
    <source>
        <dbReference type="EMBL" id="SFZ82659.1"/>
    </source>
</evidence>
<evidence type="ECO:0000256" key="10">
    <source>
        <dbReference type="ARBA" id="ARBA00024849"/>
    </source>
</evidence>
<dbReference type="InterPro" id="IPR037041">
    <property type="entry name" value="Trigger_fac_C_sf"/>
</dbReference>
<dbReference type="PIRSF" id="PIRSF003095">
    <property type="entry name" value="Trigger_factor"/>
    <property type="match status" value="1"/>
</dbReference>
<evidence type="ECO:0000256" key="13">
    <source>
        <dbReference type="PROSITE-ProRule" id="PRU00277"/>
    </source>
</evidence>
<evidence type="ECO:0000256" key="14">
    <source>
        <dbReference type="RuleBase" id="RU003914"/>
    </source>
</evidence>
<dbReference type="InterPro" id="IPR036611">
    <property type="entry name" value="Trigger_fac_ribosome-bd_sf"/>
</dbReference>
<dbReference type="PANTHER" id="PTHR30560">
    <property type="entry name" value="TRIGGER FACTOR CHAPERONE AND PEPTIDYL-PROLYL CIS/TRANS ISOMERASE"/>
    <property type="match status" value="1"/>
</dbReference>
<sequence>MQVTETLNEGLKRKLTVVIPAADLNGRLDAKLDEIKGKATLKGFRPGKVPMSHLKKVYGRSAMSEVMQDAINSGVNSSLEERSERAAVQPKIDLPQDQAEINRVLDGEADLSFEVEYEVLPSVSVMELKGLKLERPVVEVVDADIDKEMERIFRQNRGYEDKGDDAVVADGDRLGLTFVGRIDGVEFPGGKSDHAHLTVGSGEFIPGFEEQLIGMKKGETRTIEVTFPEDYGNADLSGKKAEFEVTVLHADAPKAGELDDEFAKRLGLENLDALRSAVKEQMQAALTSMGRQHIKRQVLDALDDGHKFDVPQQLVDAEFNTIWQRVTHEIEHHGRTFEDEGTTEAEAREQYRKIAERRVRLGLVVAEIGNLNKIEVTDEEHQQALIAEVRRFQGQEQQVYDYYRKNPQALASLRAPVFENKVVDYVIELAESTDKPMTREELAKLIQSDDDVPEEHHHHDEHDHHDH</sequence>
<evidence type="ECO:0000256" key="11">
    <source>
        <dbReference type="ARBA" id="ARBA00029986"/>
    </source>
</evidence>
<dbReference type="HAMAP" id="MF_00303">
    <property type="entry name" value="Trigger_factor_Tig"/>
    <property type="match status" value="1"/>
</dbReference>
<dbReference type="InterPro" id="IPR008881">
    <property type="entry name" value="Trigger_fac_ribosome-bd_bac"/>
</dbReference>
<dbReference type="FunFam" id="3.10.50.40:FF:000001">
    <property type="entry name" value="Trigger factor"/>
    <property type="match status" value="1"/>
</dbReference>
<keyword evidence="12" id="KW-0963">Cytoplasm</keyword>
<evidence type="ECO:0000256" key="4">
    <source>
        <dbReference type="ARBA" id="ARBA00016902"/>
    </source>
</evidence>